<comment type="subcellular location">
    <subcellularLocation>
        <location evidence="1">Nucleus</location>
    </subcellularLocation>
</comment>
<accession>A0A061H742</accession>
<dbReference type="RefSeq" id="XP_007879826.1">
    <property type="nucleotide sequence ID" value="XM_007881635.1"/>
</dbReference>
<dbReference type="OrthoDB" id="365981at2759"/>
<sequence length="645" mass="70918">MADLDAAAAVAGDADQTFEQISLACPGRTTQLRMLLNLLGTAHQPMPGSILLQDPCSPARTASYAKMVLRTLADQPLSGLHPTVVSPLTSSAAPALFRDLLEPLEASLGSTAPASTSRRADGSLDWFLWRVSALLSANPSVKVAVLIENAERIRDVWPETVWTTFCRLGELTASQGRITTVFVSSLPWSNYRTPSGLTTVHGPVVIRFPRHTKEEVISILLRDFDPLYAAYHRSVLETRMRANTAVGLVQPHVFRILKRRDTMEMVDRDSLRRLYSSYLGLFYDSISSHVRDVAQMRVMSAAVWHAFVVPVQAGEATTGDTQLLLLASSHLFRDVLVRLQTSEVGPKEWTEEARHQSIKACEDRLTASAERARLQVEAPAGEEAGNNPQIEAVDEDLLMVDEETKIDQEEWRERDAERTKKRRLSTQLANTSTLASLPLIPTFLLLSSFLASYNPSRLDVRYFLRDSSLIGQSSAASKGGTGGRKFGPGRGRRIVRRARGAKNGAMEEGATENLNRQELLGPKSFPVDRLLSIFQALITECGPELNNQLALSVVPGEVDANGLEVEGDVGAMWEERARSVGVYTQINNLVSRRMLVRTSAPDRLGGSVNFRTNVGYTVVATLARKVRFDLDEWLWDWGGGGAGAA</sequence>
<dbReference type="GO" id="GO:0003688">
    <property type="term" value="F:DNA replication origin binding"/>
    <property type="evidence" value="ECO:0007669"/>
    <property type="project" value="TreeGrafter"/>
</dbReference>
<dbReference type="Pfam" id="PF21639">
    <property type="entry name" value="ORC5_lid"/>
    <property type="match status" value="1"/>
</dbReference>
<keyword evidence="2" id="KW-0235">DNA replication</keyword>
<dbReference type="Proteomes" id="UP000053664">
    <property type="component" value="Unassembled WGS sequence"/>
</dbReference>
<name>A0A061H742_9BASI</name>
<dbReference type="GO" id="GO:0006270">
    <property type="term" value="P:DNA replication initiation"/>
    <property type="evidence" value="ECO:0007669"/>
    <property type="project" value="TreeGrafter"/>
</dbReference>
<dbReference type="InterPro" id="IPR048866">
    <property type="entry name" value="ORC5_lid"/>
</dbReference>
<evidence type="ECO:0000256" key="1">
    <source>
        <dbReference type="ARBA" id="ARBA00004123"/>
    </source>
</evidence>
<dbReference type="InterPro" id="IPR047088">
    <property type="entry name" value="ORC5_C"/>
</dbReference>
<gene>
    <name evidence="6" type="ORF">PFL1_04111</name>
</gene>
<dbReference type="PANTHER" id="PTHR12705">
    <property type="entry name" value="ORIGIN RECOGNITION COMPLEX SUBUNIT 5"/>
    <property type="match status" value="1"/>
</dbReference>
<dbReference type="KEGG" id="pfp:PFL1_04111"/>
<dbReference type="PANTHER" id="PTHR12705:SF0">
    <property type="entry name" value="ORIGIN RECOGNITION COMPLEX SUBUNIT 5"/>
    <property type="match status" value="1"/>
</dbReference>
<reference evidence="6 7" key="1">
    <citation type="journal article" date="2013" name="Plant Cell">
        <title>The transition from a phytopathogenic smut ancestor to an anamorphic biocontrol agent deciphered by comparative whole-genome analysis.</title>
        <authorList>
            <person name="Lefebvre F."/>
            <person name="Joly D.L."/>
            <person name="Labbe C."/>
            <person name="Teichmann B."/>
            <person name="Linning R."/>
            <person name="Belzile F."/>
            <person name="Bakkeren G."/>
            <person name="Belanger R.R."/>
        </authorList>
    </citation>
    <scope>NUCLEOTIDE SEQUENCE [LARGE SCALE GENOMIC DNA]</scope>
    <source>
        <strain evidence="6 7">PF-1</strain>
    </source>
</reference>
<feature type="domain" description="Origin recognition complex subunit 5 C-terminal" evidence="4">
    <location>
        <begin position="437"/>
        <end position="634"/>
    </location>
</feature>
<dbReference type="Pfam" id="PF14630">
    <property type="entry name" value="ORC5_C"/>
    <property type="match status" value="1"/>
</dbReference>
<dbReference type="GO" id="GO:0005664">
    <property type="term" value="C:nuclear origin of replication recognition complex"/>
    <property type="evidence" value="ECO:0007669"/>
    <property type="project" value="TreeGrafter"/>
</dbReference>
<dbReference type="EMBL" id="KE361635">
    <property type="protein sequence ID" value="EPQ28284.1"/>
    <property type="molecule type" value="Genomic_DNA"/>
</dbReference>
<organism evidence="6 7">
    <name type="scientific">Pseudozyma flocculosa PF-1</name>
    <dbReference type="NCBI Taxonomy" id="1277687"/>
    <lineage>
        <taxon>Eukaryota</taxon>
        <taxon>Fungi</taxon>
        <taxon>Dikarya</taxon>
        <taxon>Basidiomycota</taxon>
        <taxon>Ustilaginomycotina</taxon>
        <taxon>Ustilaginomycetes</taxon>
        <taxon>Ustilaginales</taxon>
        <taxon>Ustilaginaceae</taxon>
        <taxon>Pseudozyma</taxon>
    </lineage>
</organism>
<evidence type="ECO:0000256" key="3">
    <source>
        <dbReference type="ARBA" id="ARBA00023242"/>
    </source>
</evidence>
<evidence type="ECO:0000256" key="2">
    <source>
        <dbReference type="ARBA" id="ARBA00022705"/>
    </source>
</evidence>
<keyword evidence="3" id="KW-0539">Nucleus</keyword>
<evidence type="ECO:0008006" key="8">
    <source>
        <dbReference type="Google" id="ProtNLM"/>
    </source>
</evidence>
<dbReference type="AlphaFoldDB" id="A0A061H742"/>
<dbReference type="InterPro" id="IPR020796">
    <property type="entry name" value="ORC5"/>
</dbReference>
<dbReference type="eggNOG" id="KOG2543">
    <property type="taxonomic scope" value="Eukaryota"/>
</dbReference>
<dbReference type="HOGENOM" id="CLU_022443_0_0_1"/>
<evidence type="ECO:0000259" key="5">
    <source>
        <dbReference type="Pfam" id="PF21639"/>
    </source>
</evidence>
<proteinExistence type="predicted"/>
<evidence type="ECO:0000313" key="6">
    <source>
        <dbReference type="EMBL" id="EPQ28284.1"/>
    </source>
</evidence>
<feature type="domain" description="ORC5 lid" evidence="5">
    <location>
        <begin position="275"/>
        <end position="333"/>
    </location>
</feature>
<evidence type="ECO:0000313" key="7">
    <source>
        <dbReference type="Proteomes" id="UP000053664"/>
    </source>
</evidence>
<dbReference type="GeneID" id="19318218"/>
<evidence type="ECO:0000259" key="4">
    <source>
        <dbReference type="Pfam" id="PF14630"/>
    </source>
</evidence>
<protein>
    <recommendedName>
        <fullName evidence="8">Origin recognition complex subunit 5</fullName>
    </recommendedName>
</protein>